<name>A0A095V388_9FLAO</name>
<organism evidence="1 2">
    <name type="scientific">Flavobacterium aquatile LMG 4008 = ATCC 11947</name>
    <dbReference type="NCBI Taxonomy" id="1453498"/>
    <lineage>
        <taxon>Bacteria</taxon>
        <taxon>Pseudomonadati</taxon>
        <taxon>Bacteroidota</taxon>
        <taxon>Flavobacteriia</taxon>
        <taxon>Flavobacteriales</taxon>
        <taxon>Flavobacteriaceae</taxon>
        <taxon>Flavobacterium</taxon>
    </lineage>
</organism>
<dbReference type="Gene3D" id="3.40.50.300">
    <property type="entry name" value="P-loop containing nucleotide triphosphate hydrolases"/>
    <property type="match status" value="1"/>
</dbReference>
<evidence type="ECO:0000313" key="1">
    <source>
        <dbReference type="EMBL" id="KGD69320.1"/>
    </source>
</evidence>
<comment type="caution">
    <text evidence="1">The sequence shown here is derived from an EMBL/GenBank/DDBJ whole genome shotgun (WGS) entry which is preliminary data.</text>
</comment>
<sequence length="247" mass="29362">MERLNKIIEDIKNRKNELACAKKKPLLLKESCDILDMKGFDKIFREEFSLFNNTELIKTNDWKYYYYTLLYYFYSKDNFYNSPILNNKYNNPSLHKGLFIMGNTGIGKTCLLKTFSHIFYKYCNHNKDYHFKIISSIKLKTEFEGLQNSYQKNDFYNKYSKGFFCIDDVKAEDLANNYGKTNLINELIYLRDENKVKTIISSNLDENYPDSTEMSIQQLKDKYGERACDRILGFSNIIHVNGKSFRR</sequence>
<dbReference type="EMBL" id="JRHH01000001">
    <property type="protein sequence ID" value="KGD69320.1"/>
    <property type="molecule type" value="Genomic_DNA"/>
</dbReference>
<accession>A0A095V388</accession>
<keyword evidence="2" id="KW-1185">Reference proteome</keyword>
<dbReference type="InterPro" id="IPR027417">
    <property type="entry name" value="P-loop_NTPase"/>
</dbReference>
<protein>
    <submittedName>
        <fullName evidence="1">Uncharacterized protein</fullName>
    </submittedName>
</protein>
<proteinExistence type="predicted"/>
<dbReference type="STRING" id="1453498.LG45_00625"/>
<dbReference type="eggNOG" id="COG1484">
    <property type="taxonomic scope" value="Bacteria"/>
</dbReference>
<evidence type="ECO:0000313" key="2">
    <source>
        <dbReference type="Proteomes" id="UP000029554"/>
    </source>
</evidence>
<gene>
    <name evidence="1" type="ORF">LG45_00625</name>
</gene>
<dbReference type="RefSeq" id="WP_035123406.1">
    <property type="nucleotide sequence ID" value="NZ_JRHH01000001.1"/>
</dbReference>
<dbReference type="Proteomes" id="UP000029554">
    <property type="component" value="Unassembled WGS sequence"/>
</dbReference>
<reference evidence="1 2" key="1">
    <citation type="submission" date="2014-09" db="EMBL/GenBank/DDBJ databases">
        <title>Whole Genome Shotgun of Flavobacterium aquatile LMG 4008.</title>
        <authorList>
            <person name="Gale A.N."/>
            <person name="Pipes S.E."/>
            <person name="Newman J.D."/>
        </authorList>
    </citation>
    <scope>NUCLEOTIDE SEQUENCE [LARGE SCALE GENOMIC DNA]</scope>
    <source>
        <strain evidence="1 2">LMG 4008</strain>
    </source>
</reference>
<dbReference type="SUPFAM" id="SSF52540">
    <property type="entry name" value="P-loop containing nucleoside triphosphate hydrolases"/>
    <property type="match status" value="1"/>
</dbReference>
<dbReference type="OrthoDB" id="835620at2"/>
<dbReference type="AlphaFoldDB" id="A0A095V388"/>